<dbReference type="EMBL" id="JAEPRA010000003">
    <property type="protein sequence ID" value="KAG2187267.1"/>
    <property type="molecule type" value="Genomic_DNA"/>
</dbReference>
<keyword evidence="6" id="KW-0862">Zinc</keyword>
<feature type="domain" description="C2H2-type" evidence="14">
    <location>
        <begin position="529"/>
        <end position="556"/>
    </location>
</feature>
<evidence type="ECO:0000256" key="11">
    <source>
        <dbReference type="ARBA" id="ARBA00024345"/>
    </source>
</evidence>
<evidence type="ECO:0000256" key="8">
    <source>
        <dbReference type="ARBA" id="ARBA00023125"/>
    </source>
</evidence>
<comment type="caution">
    <text evidence="15">The sequence shown here is derived from an EMBL/GenBank/DDBJ whole genome shotgun (WGS) entry which is preliminary data.</text>
</comment>
<evidence type="ECO:0000313" key="15">
    <source>
        <dbReference type="EMBL" id="KAG2187267.1"/>
    </source>
</evidence>
<evidence type="ECO:0000256" key="9">
    <source>
        <dbReference type="ARBA" id="ARBA00023163"/>
    </source>
</evidence>
<sequence length="634" mass="71373">MTLATVDTTFDNLQSSLANLCVTEDAHTRLAMIEDVKKFLFEAPSSWDQVDGSMMIKRCVLPGTCDSISCVLWKGLLYITGTDIVRSLLFRFHAFGRLVTNIKKFEEGIFSDLRNLKPGTDSCLECPKSDFLDLLYKYKCIRTQKKQKVFCWFSVPHDRLFLDALERDLKRENMGMETSTIAFAEPSLSFTFNKVQQLSDSLQKSTQLAAADTRNNPLSISLEDINTTPDLGLTGSYAQTDTKILLQKSSQTTLDKYSTSEDDLFEFLSAMQIDGQSDIPLGNWNSMDSQTENSSMSEGEISVDSLAINRDLTYAPSEYFWKNSIGESSASGSFLSHNPCDLSPLTDTKIDDAHIFQANHEMKVTFDNSYISVPDLAINGSQEFPNIIIPTSSPQLDTPSLSNAIVGSFPLYDTASAYKQRRRRATSVNVPMATQPMSTAGKRARRHTNSRSMNGDNPFIPIFTFDVDTTINNTSTTADILAKQVIPNNDTKSNTVRAYNCPLSSCNRAFKRLEHLKRHMRTHTCERPYQCPACGKRFSRSDNLSQHQKTHEKQRNVKVEKGRRRQQSSPCHISVAKSSDSLDRMQSFQKMNDTIHGDCTSNAQRSRTDSFIVGDVSDYLWNLQSTLLPYNEKR</sequence>
<evidence type="ECO:0000256" key="1">
    <source>
        <dbReference type="ARBA" id="ARBA00004123"/>
    </source>
</evidence>
<evidence type="ECO:0000256" key="3">
    <source>
        <dbReference type="ARBA" id="ARBA00022723"/>
    </source>
</evidence>
<keyword evidence="9" id="KW-0804">Transcription</keyword>
<dbReference type="InterPro" id="IPR036236">
    <property type="entry name" value="Znf_C2H2_sf"/>
</dbReference>
<dbReference type="PROSITE" id="PS00028">
    <property type="entry name" value="ZINC_FINGER_C2H2_1"/>
    <property type="match status" value="2"/>
</dbReference>
<keyword evidence="3" id="KW-0479">Metal-binding</keyword>
<evidence type="ECO:0000256" key="2">
    <source>
        <dbReference type="ARBA" id="ARBA00006991"/>
    </source>
</evidence>
<comment type="similarity">
    <text evidence="11">Belongs to the STE12 transcription factor family.</text>
</comment>
<feature type="domain" description="C2H2-type" evidence="14">
    <location>
        <begin position="499"/>
        <end position="528"/>
    </location>
</feature>
<feature type="region of interest" description="Disordered" evidence="13">
    <location>
        <begin position="435"/>
        <end position="455"/>
    </location>
</feature>
<keyword evidence="8" id="KW-0238">DNA-binding</keyword>
<dbReference type="GO" id="GO:0000981">
    <property type="term" value="F:DNA-binding transcription factor activity, RNA polymerase II-specific"/>
    <property type="evidence" value="ECO:0007669"/>
    <property type="project" value="UniProtKB-ARBA"/>
</dbReference>
<dbReference type="Pfam" id="PF00096">
    <property type="entry name" value="zf-C2H2"/>
    <property type="match status" value="2"/>
</dbReference>
<keyword evidence="4" id="KW-0677">Repeat</keyword>
<dbReference type="PROSITE" id="PS50157">
    <property type="entry name" value="ZINC_FINGER_C2H2_2"/>
    <property type="match status" value="2"/>
</dbReference>
<evidence type="ECO:0000259" key="14">
    <source>
        <dbReference type="PROSITE" id="PS50157"/>
    </source>
</evidence>
<evidence type="ECO:0000256" key="4">
    <source>
        <dbReference type="ARBA" id="ARBA00022737"/>
    </source>
</evidence>
<dbReference type="GO" id="GO:0005634">
    <property type="term" value="C:nucleus"/>
    <property type="evidence" value="ECO:0007669"/>
    <property type="project" value="UniProtKB-SubCell"/>
</dbReference>
<protein>
    <recommendedName>
        <fullName evidence="14">C2H2-type domain-containing protein</fullName>
    </recommendedName>
</protein>
<dbReference type="Proteomes" id="UP000612746">
    <property type="component" value="Unassembled WGS sequence"/>
</dbReference>
<dbReference type="Pfam" id="PF02200">
    <property type="entry name" value="STE"/>
    <property type="match status" value="1"/>
</dbReference>
<name>A0A8H7UMK6_9FUNG</name>
<keyword evidence="7" id="KW-0805">Transcription regulation</keyword>
<dbReference type="FunFam" id="3.30.160.60:FF:000862">
    <property type="entry name" value="zinc finger protein 697"/>
    <property type="match status" value="1"/>
</dbReference>
<evidence type="ECO:0000313" key="16">
    <source>
        <dbReference type="Proteomes" id="UP000612746"/>
    </source>
</evidence>
<evidence type="ECO:0000256" key="7">
    <source>
        <dbReference type="ARBA" id="ARBA00023015"/>
    </source>
</evidence>
<evidence type="ECO:0000256" key="10">
    <source>
        <dbReference type="ARBA" id="ARBA00023242"/>
    </source>
</evidence>
<keyword evidence="5 12" id="KW-0863">Zinc-finger</keyword>
<dbReference type="InterPro" id="IPR052127">
    <property type="entry name" value="STE12_transcription_factor"/>
</dbReference>
<dbReference type="SUPFAM" id="SSF57667">
    <property type="entry name" value="beta-beta-alpha zinc fingers"/>
    <property type="match status" value="1"/>
</dbReference>
<dbReference type="AlphaFoldDB" id="A0A8H7UMK6"/>
<keyword evidence="16" id="KW-1185">Reference proteome</keyword>
<dbReference type="InterPro" id="IPR003120">
    <property type="entry name" value="Ste12"/>
</dbReference>
<accession>A0A8H7UMK6</accession>
<dbReference type="GO" id="GO:0000978">
    <property type="term" value="F:RNA polymerase II cis-regulatory region sequence-specific DNA binding"/>
    <property type="evidence" value="ECO:0007669"/>
    <property type="project" value="UniProtKB-ARBA"/>
</dbReference>
<gene>
    <name evidence="15" type="ORF">INT44_004952</name>
</gene>
<feature type="region of interest" description="Disordered" evidence="13">
    <location>
        <begin position="540"/>
        <end position="574"/>
    </location>
</feature>
<dbReference type="GO" id="GO:0008270">
    <property type="term" value="F:zinc ion binding"/>
    <property type="evidence" value="ECO:0007669"/>
    <property type="project" value="UniProtKB-KW"/>
</dbReference>
<evidence type="ECO:0000256" key="6">
    <source>
        <dbReference type="ARBA" id="ARBA00022833"/>
    </source>
</evidence>
<dbReference type="PANTHER" id="PTHR47427">
    <property type="entry name" value="PROTEIN STE12"/>
    <property type="match status" value="1"/>
</dbReference>
<dbReference type="OrthoDB" id="1095242at2759"/>
<dbReference type="SMART" id="SM00355">
    <property type="entry name" value="ZnF_C2H2"/>
    <property type="match status" value="2"/>
</dbReference>
<feature type="compositionally biased region" description="Basic and acidic residues" evidence="13">
    <location>
        <begin position="549"/>
        <end position="560"/>
    </location>
</feature>
<proteinExistence type="inferred from homology"/>
<reference evidence="15" key="1">
    <citation type="submission" date="2020-12" db="EMBL/GenBank/DDBJ databases">
        <title>Metabolic potential, ecology and presence of endohyphal bacteria is reflected in genomic diversity of Mucoromycotina.</title>
        <authorList>
            <person name="Muszewska A."/>
            <person name="Okrasinska A."/>
            <person name="Steczkiewicz K."/>
            <person name="Drgas O."/>
            <person name="Orlowska M."/>
            <person name="Perlinska-Lenart U."/>
            <person name="Aleksandrzak-Piekarczyk T."/>
            <person name="Szatraj K."/>
            <person name="Zielenkiewicz U."/>
            <person name="Pilsyk S."/>
            <person name="Malc E."/>
            <person name="Mieczkowski P."/>
            <person name="Kruszewska J.S."/>
            <person name="Biernat P."/>
            <person name="Pawlowska J."/>
        </authorList>
    </citation>
    <scope>NUCLEOTIDE SEQUENCE</scope>
    <source>
        <strain evidence="15">WA0000051536</strain>
    </source>
</reference>
<evidence type="ECO:0000256" key="13">
    <source>
        <dbReference type="SAM" id="MobiDB-lite"/>
    </source>
</evidence>
<keyword evidence="10" id="KW-0539">Nucleus</keyword>
<comment type="similarity">
    <text evidence="2">Belongs to the krueppel C2H2-type zinc-finger protein family.</text>
</comment>
<dbReference type="InterPro" id="IPR013087">
    <property type="entry name" value="Znf_C2H2_type"/>
</dbReference>
<comment type="subcellular location">
    <subcellularLocation>
        <location evidence="1">Nucleus</location>
    </subcellularLocation>
</comment>
<dbReference type="GO" id="GO:1990527">
    <property type="term" value="C:Tec1p-Ste12p-Dig1p complex"/>
    <property type="evidence" value="ECO:0007669"/>
    <property type="project" value="TreeGrafter"/>
</dbReference>
<dbReference type="Gene3D" id="3.30.160.60">
    <property type="entry name" value="Classic Zinc Finger"/>
    <property type="match status" value="2"/>
</dbReference>
<dbReference type="FunFam" id="3.30.160.60:FF:000072">
    <property type="entry name" value="zinc finger protein 143 isoform X1"/>
    <property type="match status" value="1"/>
</dbReference>
<evidence type="ECO:0000256" key="5">
    <source>
        <dbReference type="ARBA" id="ARBA00022771"/>
    </source>
</evidence>
<organism evidence="15 16">
    <name type="scientific">Umbelopsis vinacea</name>
    <dbReference type="NCBI Taxonomy" id="44442"/>
    <lineage>
        <taxon>Eukaryota</taxon>
        <taxon>Fungi</taxon>
        <taxon>Fungi incertae sedis</taxon>
        <taxon>Mucoromycota</taxon>
        <taxon>Mucoromycotina</taxon>
        <taxon>Umbelopsidomycetes</taxon>
        <taxon>Umbelopsidales</taxon>
        <taxon>Umbelopsidaceae</taxon>
        <taxon>Umbelopsis</taxon>
    </lineage>
</organism>
<dbReference type="SMART" id="SM00424">
    <property type="entry name" value="STE"/>
    <property type="match status" value="1"/>
</dbReference>
<dbReference type="GO" id="GO:1990526">
    <property type="term" value="C:Ste12p-Dig1p-Dig2p complex"/>
    <property type="evidence" value="ECO:0007669"/>
    <property type="project" value="TreeGrafter"/>
</dbReference>
<dbReference type="PANTHER" id="PTHR47427:SF1">
    <property type="entry name" value="PROTEIN STE12"/>
    <property type="match status" value="1"/>
</dbReference>
<evidence type="ECO:0000256" key="12">
    <source>
        <dbReference type="PROSITE-ProRule" id="PRU00042"/>
    </source>
</evidence>